<evidence type="ECO:0000256" key="1">
    <source>
        <dbReference type="SAM" id="Phobius"/>
    </source>
</evidence>
<gene>
    <name evidence="2" type="ORF">DFQ00_102275</name>
</gene>
<keyword evidence="1" id="KW-1133">Transmembrane helix</keyword>
<dbReference type="Proteomes" id="UP000247790">
    <property type="component" value="Unassembled WGS sequence"/>
</dbReference>
<keyword evidence="1" id="KW-0472">Membrane</keyword>
<organism evidence="2 3">
    <name type="scientific">Paenibacillus barcinonensis</name>
    <dbReference type="NCBI Taxonomy" id="198119"/>
    <lineage>
        <taxon>Bacteria</taxon>
        <taxon>Bacillati</taxon>
        <taxon>Bacillota</taxon>
        <taxon>Bacilli</taxon>
        <taxon>Bacillales</taxon>
        <taxon>Paenibacillaceae</taxon>
        <taxon>Paenibacillus</taxon>
    </lineage>
</organism>
<accession>A0A2V4VNR8</accession>
<reference evidence="2 3" key="1">
    <citation type="submission" date="2018-06" db="EMBL/GenBank/DDBJ databases">
        <title>Genomic Encyclopedia of Type Strains, Phase III (KMG-III): the genomes of soil and plant-associated and newly described type strains.</title>
        <authorList>
            <person name="Whitman W."/>
        </authorList>
    </citation>
    <scope>NUCLEOTIDE SEQUENCE [LARGE SCALE GENOMIC DNA]</scope>
    <source>
        <strain evidence="2 3">CECT 7022</strain>
    </source>
</reference>
<comment type="caution">
    <text evidence="2">The sequence shown here is derived from an EMBL/GenBank/DDBJ whole genome shotgun (WGS) entry which is preliminary data.</text>
</comment>
<dbReference type="EMBL" id="QJSW01000002">
    <property type="protein sequence ID" value="PYE51481.1"/>
    <property type="molecule type" value="Genomic_DNA"/>
</dbReference>
<dbReference type="AlphaFoldDB" id="A0A2V4VNR8"/>
<name>A0A2V4VNR8_PAEBA</name>
<evidence type="ECO:0008006" key="4">
    <source>
        <dbReference type="Google" id="ProtNLM"/>
    </source>
</evidence>
<evidence type="ECO:0000313" key="2">
    <source>
        <dbReference type="EMBL" id="PYE51481.1"/>
    </source>
</evidence>
<feature type="transmembrane region" description="Helical" evidence="1">
    <location>
        <begin position="51"/>
        <end position="68"/>
    </location>
</feature>
<protein>
    <recommendedName>
        <fullName evidence="4">EamA-like transporter family protein</fullName>
    </recommendedName>
</protein>
<feature type="transmembrane region" description="Helical" evidence="1">
    <location>
        <begin position="12"/>
        <end position="31"/>
    </location>
</feature>
<evidence type="ECO:0000313" key="3">
    <source>
        <dbReference type="Proteomes" id="UP000247790"/>
    </source>
</evidence>
<proteinExistence type="predicted"/>
<keyword evidence="1" id="KW-0812">Transmembrane</keyword>
<sequence>MKQKTIDSTKGEIHLKNIIASFALFAGLVTMNNLAKPVLESYSSHVFELSAMYGATTFLLWMIAFKYINKRFK</sequence>